<sequence length="387" mass="45410">MDETDDPYFETIRDLLNNLMNKVALKELDEHYDFSGSTLNKILTENRFDESIIELDEYFRNIEEIITDESNTFYISYFKCDACKTKHSLYWRRVAREKIVCNECFYEKAYLILFDDEHLNKKIKISDSASSSSNNSKQSANKNKNKKMLNQNPKQKNKNLTASNRPLTRTSTNIKSQLSSCSSSSLATEEISRKSPKNVHDSIEIESSGNRRNKLFKKNRPVRNDIFVSKLNTSDYVFHRGFYIQIGDIVALRDIDEKENVYFAQIRAFLSDQYGQKSAILTWLIPNNDNYKRIKTLNDFDPSLFELGPAEEFPRSLDCMEFVTRLNGNPLVKSDLEYFNVENKYNNDLLRHKFELDDLAKKNFRLIATKYYDNTCQNIKTDYEFKV</sequence>
<keyword evidence="11" id="KW-1185">Reference proteome</keyword>
<evidence type="ECO:0000256" key="2">
    <source>
        <dbReference type="ARBA" id="ARBA00014943"/>
    </source>
</evidence>
<dbReference type="InterPro" id="IPR000679">
    <property type="entry name" value="Znf_GATA"/>
</dbReference>
<accession>A0A813MAI1</accession>
<dbReference type="GO" id="GO:0005634">
    <property type="term" value="C:nucleus"/>
    <property type="evidence" value="ECO:0007669"/>
    <property type="project" value="UniProtKB-SubCell"/>
</dbReference>
<evidence type="ECO:0000313" key="11">
    <source>
        <dbReference type="Proteomes" id="UP000663879"/>
    </source>
</evidence>
<dbReference type="PANTHER" id="PTHR13340">
    <property type="entry name" value="GATA ZINC FINGER DOMAIN-CONTAINING"/>
    <property type="match status" value="1"/>
</dbReference>
<evidence type="ECO:0000256" key="4">
    <source>
        <dbReference type="ARBA" id="ARBA00022771"/>
    </source>
</evidence>
<protein>
    <recommendedName>
        <fullName evidence="2">GATA zinc finger domain-containing protein 1</fullName>
    </recommendedName>
</protein>
<evidence type="ECO:0000256" key="6">
    <source>
        <dbReference type="ARBA" id="ARBA00023242"/>
    </source>
</evidence>
<feature type="compositionally biased region" description="Low complexity" evidence="8">
    <location>
        <begin position="126"/>
        <end position="160"/>
    </location>
</feature>
<dbReference type="PROSITE" id="PS50114">
    <property type="entry name" value="GATA_ZN_FINGER_2"/>
    <property type="match status" value="1"/>
</dbReference>
<dbReference type="GO" id="GO:0006325">
    <property type="term" value="P:chromatin organization"/>
    <property type="evidence" value="ECO:0007669"/>
    <property type="project" value="TreeGrafter"/>
</dbReference>
<dbReference type="PANTHER" id="PTHR13340:SF2">
    <property type="entry name" value="GATA ZINC FINGER DOMAIN-CONTAINING PROTEIN 1"/>
    <property type="match status" value="1"/>
</dbReference>
<evidence type="ECO:0000313" key="10">
    <source>
        <dbReference type="EMBL" id="CAF0721092.1"/>
    </source>
</evidence>
<dbReference type="EMBL" id="CAJNOC010000161">
    <property type="protein sequence ID" value="CAF0721092.1"/>
    <property type="molecule type" value="Genomic_DNA"/>
</dbReference>
<feature type="compositionally biased region" description="Polar residues" evidence="8">
    <location>
        <begin position="161"/>
        <end position="175"/>
    </location>
</feature>
<evidence type="ECO:0000256" key="3">
    <source>
        <dbReference type="ARBA" id="ARBA00022723"/>
    </source>
</evidence>
<feature type="compositionally biased region" description="Low complexity" evidence="8">
    <location>
        <begin position="176"/>
        <end position="186"/>
    </location>
</feature>
<keyword evidence="3" id="KW-0479">Metal-binding</keyword>
<comment type="caution">
    <text evidence="10">The sequence shown here is derived from an EMBL/GenBank/DDBJ whole genome shotgun (WGS) entry which is preliminary data.</text>
</comment>
<dbReference type="Proteomes" id="UP000663879">
    <property type="component" value="Unassembled WGS sequence"/>
</dbReference>
<keyword evidence="6" id="KW-0539">Nucleus</keyword>
<keyword evidence="4 7" id="KW-0863">Zinc-finger</keyword>
<evidence type="ECO:0000256" key="8">
    <source>
        <dbReference type="SAM" id="MobiDB-lite"/>
    </source>
</evidence>
<feature type="compositionally biased region" description="Basic and acidic residues" evidence="8">
    <location>
        <begin position="190"/>
        <end position="203"/>
    </location>
</feature>
<dbReference type="OrthoDB" id="9994231at2759"/>
<evidence type="ECO:0000259" key="9">
    <source>
        <dbReference type="PROSITE" id="PS50114"/>
    </source>
</evidence>
<evidence type="ECO:0000256" key="1">
    <source>
        <dbReference type="ARBA" id="ARBA00004123"/>
    </source>
</evidence>
<dbReference type="GO" id="GO:0006355">
    <property type="term" value="P:regulation of DNA-templated transcription"/>
    <property type="evidence" value="ECO:0007669"/>
    <property type="project" value="InterPro"/>
</dbReference>
<dbReference type="GO" id="GO:0043565">
    <property type="term" value="F:sequence-specific DNA binding"/>
    <property type="evidence" value="ECO:0007669"/>
    <property type="project" value="InterPro"/>
</dbReference>
<proteinExistence type="predicted"/>
<reference evidence="10" key="1">
    <citation type="submission" date="2021-02" db="EMBL/GenBank/DDBJ databases">
        <authorList>
            <person name="Nowell W R."/>
        </authorList>
    </citation>
    <scope>NUCLEOTIDE SEQUENCE</scope>
    <source>
        <strain evidence="10">Ploen Becks lab</strain>
    </source>
</reference>
<dbReference type="AlphaFoldDB" id="A0A813MAI1"/>
<name>A0A813MAI1_9BILA</name>
<gene>
    <name evidence="10" type="ORF">OXX778_LOCUS2162</name>
</gene>
<dbReference type="InterPro" id="IPR039050">
    <property type="entry name" value="GATAD1"/>
</dbReference>
<organism evidence="10 11">
    <name type="scientific">Brachionus calyciflorus</name>
    <dbReference type="NCBI Taxonomy" id="104777"/>
    <lineage>
        <taxon>Eukaryota</taxon>
        <taxon>Metazoa</taxon>
        <taxon>Spiralia</taxon>
        <taxon>Gnathifera</taxon>
        <taxon>Rotifera</taxon>
        <taxon>Eurotatoria</taxon>
        <taxon>Monogononta</taxon>
        <taxon>Pseudotrocha</taxon>
        <taxon>Ploima</taxon>
        <taxon>Brachionidae</taxon>
        <taxon>Brachionus</taxon>
    </lineage>
</organism>
<keyword evidence="5" id="KW-0862">Zinc</keyword>
<dbReference type="SUPFAM" id="SSF57716">
    <property type="entry name" value="Glucocorticoid receptor-like (DNA-binding domain)"/>
    <property type="match status" value="1"/>
</dbReference>
<evidence type="ECO:0000256" key="7">
    <source>
        <dbReference type="PROSITE-ProRule" id="PRU00094"/>
    </source>
</evidence>
<feature type="region of interest" description="Disordered" evidence="8">
    <location>
        <begin position="126"/>
        <end position="206"/>
    </location>
</feature>
<evidence type="ECO:0000256" key="5">
    <source>
        <dbReference type="ARBA" id="ARBA00022833"/>
    </source>
</evidence>
<feature type="domain" description="GATA-type" evidence="9">
    <location>
        <begin position="79"/>
        <end position="104"/>
    </location>
</feature>
<dbReference type="GO" id="GO:0008270">
    <property type="term" value="F:zinc ion binding"/>
    <property type="evidence" value="ECO:0007669"/>
    <property type="project" value="UniProtKB-KW"/>
</dbReference>
<comment type="subcellular location">
    <subcellularLocation>
        <location evidence="1">Nucleus</location>
    </subcellularLocation>
</comment>